<dbReference type="SMART" id="SM00915">
    <property type="entry name" value="Jacalin"/>
    <property type="match status" value="1"/>
</dbReference>
<evidence type="ECO:0000256" key="2">
    <source>
        <dbReference type="SAM" id="MobiDB-lite"/>
    </source>
</evidence>
<organism evidence="4 5">
    <name type="scientific">Rhynchospora tenuis</name>
    <dbReference type="NCBI Taxonomy" id="198213"/>
    <lineage>
        <taxon>Eukaryota</taxon>
        <taxon>Viridiplantae</taxon>
        <taxon>Streptophyta</taxon>
        <taxon>Embryophyta</taxon>
        <taxon>Tracheophyta</taxon>
        <taxon>Spermatophyta</taxon>
        <taxon>Magnoliopsida</taxon>
        <taxon>Liliopsida</taxon>
        <taxon>Poales</taxon>
        <taxon>Cyperaceae</taxon>
        <taxon>Cyperoideae</taxon>
        <taxon>Rhynchosporeae</taxon>
        <taxon>Rhynchospora</taxon>
    </lineage>
</organism>
<reference evidence="4 5" key="1">
    <citation type="journal article" date="2022" name="Cell">
        <title>Repeat-based holocentromeres influence genome architecture and karyotype evolution.</title>
        <authorList>
            <person name="Hofstatter P.G."/>
            <person name="Thangavel G."/>
            <person name="Lux T."/>
            <person name="Neumann P."/>
            <person name="Vondrak T."/>
            <person name="Novak P."/>
            <person name="Zhang M."/>
            <person name="Costa L."/>
            <person name="Castellani M."/>
            <person name="Scott A."/>
            <person name="Toegelov H."/>
            <person name="Fuchs J."/>
            <person name="Mata-Sucre Y."/>
            <person name="Dias Y."/>
            <person name="Vanzela A.L.L."/>
            <person name="Huettel B."/>
            <person name="Almeida C.C.S."/>
            <person name="Simkova H."/>
            <person name="Souza G."/>
            <person name="Pedrosa-Harand A."/>
            <person name="Macas J."/>
            <person name="Mayer K.F.X."/>
            <person name="Houben A."/>
            <person name="Marques A."/>
        </authorList>
    </citation>
    <scope>NUCLEOTIDE SEQUENCE [LARGE SCALE GENOMIC DNA]</scope>
    <source>
        <strain evidence="4">RhyTen1mFocal</strain>
    </source>
</reference>
<feature type="compositionally biased region" description="Gly residues" evidence="2">
    <location>
        <begin position="153"/>
        <end position="163"/>
    </location>
</feature>
<keyword evidence="5" id="KW-1185">Reference proteome</keyword>
<dbReference type="SUPFAM" id="SSF51101">
    <property type="entry name" value="Mannose-binding lectins"/>
    <property type="match status" value="1"/>
</dbReference>
<dbReference type="PANTHER" id="PTHR46506">
    <property type="entry name" value="OS05G0143600 PROTEIN"/>
    <property type="match status" value="1"/>
</dbReference>
<evidence type="ECO:0000313" key="5">
    <source>
        <dbReference type="Proteomes" id="UP001210211"/>
    </source>
</evidence>
<dbReference type="InterPro" id="IPR033734">
    <property type="entry name" value="Jacalin-like_lectin_dom_plant"/>
</dbReference>
<name>A0AAD5ZEY5_9POAL</name>
<dbReference type="InterPro" id="IPR036404">
    <property type="entry name" value="Jacalin-like_lectin_dom_sf"/>
</dbReference>
<dbReference type="Proteomes" id="UP001210211">
    <property type="component" value="Unassembled WGS sequence"/>
</dbReference>
<evidence type="ECO:0000256" key="1">
    <source>
        <dbReference type="ARBA" id="ARBA00022734"/>
    </source>
</evidence>
<dbReference type="Gene3D" id="2.100.10.30">
    <property type="entry name" value="Jacalin-like lectin domain"/>
    <property type="match status" value="1"/>
</dbReference>
<feature type="region of interest" description="Disordered" evidence="2">
    <location>
        <begin position="153"/>
        <end position="172"/>
    </location>
</feature>
<sequence>MASNKEVVKKLGPCGGSGGIEKSMDFNGIDRIVKISIRHAGVIDALTVHFLRNGSEESTQQWGGQGGTLSEFHLQPTEYITSVKGSVGFYDNVFVVRSLKFETNLGSFGPYGTQEGVPFELPAITGQIIGFHGRAAGFLDSFGVYVKAGGTKGGGSTGNGGNSGSSTDYIPF</sequence>
<comment type="caution">
    <text evidence="4">The sequence shown here is derived from an EMBL/GenBank/DDBJ whole genome shotgun (WGS) entry which is preliminary data.</text>
</comment>
<dbReference type="PROSITE" id="PS51752">
    <property type="entry name" value="JACALIN_LECTIN"/>
    <property type="match status" value="1"/>
</dbReference>
<evidence type="ECO:0000313" key="4">
    <source>
        <dbReference type="EMBL" id="KAJ3696682.1"/>
    </source>
</evidence>
<dbReference type="InterPro" id="IPR001229">
    <property type="entry name" value="Jacalin-like_lectin_dom"/>
</dbReference>
<proteinExistence type="predicted"/>
<feature type="domain" description="Jacalin-type lectin" evidence="3">
    <location>
        <begin position="8"/>
        <end position="148"/>
    </location>
</feature>
<dbReference type="EMBL" id="JAMRDG010000001">
    <property type="protein sequence ID" value="KAJ3696682.1"/>
    <property type="molecule type" value="Genomic_DNA"/>
</dbReference>
<evidence type="ECO:0000259" key="3">
    <source>
        <dbReference type="PROSITE" id="PS51752"/>
    </source>
</evidence>
<dbReference type="GO" id="GO:0030246">
    <property type="term" value="F:carbohydrate binding"/>
    <property type="evidence" value="ECO:0007669"/>
    <property type="project" value="UniProtKB-KW"/>
</dbReference>
<protein>
    <recommendedName>
        <fullName evidence="3">Jacalin-type lectin domain-containing protein</fullName>
    </recommendedName>
</protein>
<keyword evidence="1" id="KW-0430">Lectin</keyword>
<dbReference type="CDD" id="cd09612">
    <property type="entry name" value="Jacalin"/>
    <property type="match status" value="1"/>
</dbReference>
<dbReference type="Pfam" id="PF01419">
    <property type="entry name" value="Jacalin"/>
    <property type="match status" value="1"/>
</dbReference>
<dbReference type="AlphaFoldDB" id="A0AAD5ZEY5"/>
<gene>
    <name evidence="4" type="ORF">LUZ61_000387</name>
</gene>
<accession>A0AAD5ZEY5</accession>